<evidence type="ECO:0000313" key="3">
    <source>
        <dbReference type="Proteomes" id="UP000198521"/>
    </source>
</evidence>
<protein>
    <recommendedName>
        <fullName evidence="4">DUF4848 domain-containing protein</fullName>
    </recommendedName>
</protein>
<evidence type="ECO:0000313" key="2">
    <source>
        <dbReference type="EMBL" id="SEK80626.1"/>
    </source>
</evidence>
<sequence length="315" mass="35274">MKTVNKIIVKMMQIALVLMLIFSCTKDETTEVYQEPDALLESEYGLTSITDKEIPQEVLNQLEATKENLEKYMGGILQIIDYNIIGKVPNTKSLDMTFDALSKSSTTVAYGNIMDPKTVVIGDLDKLLPSKTQEGSDLLKEYASDQIKVGDKAMELTWNYKGETFKTTTFYSDAGITWDNLMIGLIMMNPESETELKNNDNEKAGVRWNSYKRSWYGNWLWGSRRGTIYYEITVYHTNGTVSNTDITDYGHMNIGSAKSESKVLKETGSYGRGQYALGLCTPIASLKFNEEKFEVSVSGVGSNIISNGTKSLYPN</sequence>
<accession>A0A1H7K2A0</accession>
<dbReference type="EMBL" id="FOAB01000002">
    <property type="protein sequence ID" value="SEK80626.1"/>
    <property type="molecule type" value="Genomic_DNA"/>
</dbReference>
<evidence type="ECO:0008006" key="4">
    <source>
        <dbReference type="Google" id="ProtNLM"/>
    </source>
</evidence>
<dbReference type="AlphaFoldDB" id="A0A1H7K2A0"/>
<keyword evidence="3" id="KW-1185">Reference proteome</keyword>
<dbReference type="Proteomes" id="UP000198521">
    <property type="component" value="Unassembled WGS sequence"/>
</dbReference>
<keyword evidence="1" id="KW-0732">Signal</keyword>
<proteinExistence type="predicted"/>
<dbReference type="OrthoDB" id="873551at2"/>
<feature type="signal peptide" evidence="1">
    <location>
        <begin position="1"/>
        <end position="26"/>
    </location>
</feature>
<organism evidence="2 3">
    <name type="scientific">Aquimarina amphilecti</name>
    <dbReference type="NCBI Taxonomy" id="1038014"/>
    <lineage>
        <taxon>Bacteria</taxon>
        <taxon>Pseudomonadati</taxon>
        <taxon>Bacteroidota</taxon>
        <taxon>Flavobacteriia</taxon>
        <taxon>Flavobacteriales</taxon>
        <taxon>Flavobacteriaceae</taxon>
        <taxon>Aquimarina</taxon>
    </lineage>
</organism>
<dbReference type="PROSITE" id="PS51257">
    <property type="entry name" value="PROKAR_LIPOPROTEIN"/>
    <property type="match status" value="1"/>
</dbReference>
<dbReference type="STRING" id="1038014.SAMN04487910_1171"/>
<name>A0A1H7K2A0_AQUAM</name>
<dbReference type="RefSeq" id="WP_091406565.1">
    <property type="nucleotide sequence ID" value="NZ_FOAB01000002.1"/>
</dbReference>
<evidence type="ECO:0000256" key="1">
    <source>
        <dbReference type="SAM" id="SignalP"/>
    </source>
</evidence>
<reference evidence="2 3" key="1">
    <citation type="submission" date="2016-10" db="EMBL/GenBank/DDBJ databases">
        <authorList>
            <person name="de Groot N.N."/>
        </authorList>
    </citation>
    <scope>NUCLEOTIDE SEQUENCE [LARGE SCALE GENOMIC DNA]</scope>
    <source>
        <strain evidence="2 3">DSM 25232</strain>
    </source>
</reference>
<gene>
    <name evidence="2" type="ORF">SAMN04487910_1171</name>
</gene>
<feature type="chain" id="PRO_5011570804" description="DUF4848 domain-containing protein" evidence="1">
    <location>
        <begin position="27"/>
        <end position="315"/>
    </location>
</feature>